<dbReference type="GeneID" id="8771893"/>
<reference evidence="18 19" key="1">
    <citation type="journal article" date="2010" name="PLoS ONE">
        <title>The genome sequence of the rumen methanogen Methanobrevibacter ruminantium reveals new possibilities for controlling ruminant methane emissions.</title>
        <authorList>
            <person name="Leahy S.C."/>
            <person name="Kelly W.J."/>
            <person name="Altermann E."/>
            <person name="Ronimus R.S."/>
            <person name="Yeoman C.J."/>
            <person name="Pacheco D.M."/>
            <person name="Li D."/>
            <person name="Kong Z."/>
            <person name="McTavish S."/>
            <person name="Sang C."/>
            <person name="Lambie S.C."/>
            <person name="Janssen P.H."/>
            <person name="Dey D."/>
            <person name="Attwood G.T."/>
        </authorList>
    </citation>
    <scope>NUCLEOTIDE SEQUENCE [LARGE SCALE GENOMIC DNA]</scope>
    <source>
        <strain evidence="19">ATCC 35063 / DSM 1093 / JCM 13430 / OCM 146 / M1</strain>
    </source>
</reference>
<keyword evidence="19" id="KW-1185">Reference proteome</keyword>
<evidence type="ECO:0000256" key="11">
    <source>
        <dbReference type="ARBA" id="ARBA00023125"/>
    </source>
</evidence>
<evidence type="ECO:0000256" key="15">
    <source>
        <dbReference type="HAMAP-Rule" id="MF_00325"/>
    </source>
</evidence>
<gene>
    <name evidence="18" type="primary">polD1</name>
    <name evidence="15" type="synonym">polB</name>
    <name evidence="18" type="ordered locus">mru_2212</name>
</gene>
<dbReference type="NCBIfam" id="NF003120">
    <property type="entry name" value="PRK04036.1-5"/>
    <property type="match status" value="1"/>
</dbReference>
<keyword evidence="4 15" id="KW-0808">Transferase</keyword>
<dbReference type="GO" id="GO:0006271">
    <property type="term" value="P:DNA strand elongation involved in DNA replication"/>
    <property type="evidence" value="ECO:0007669"/>
    <property type="project" value="TreeGrafter"/>
</dbReference>
<keyword evidence="7 15" id="KW-0540">Nuclease</keyword>
<dbReference type="GO" id="GO:0006308">
    <property type="term" value="P:DNA catabolic process"/>
    <property type="evidence" value="ECO:0007669"/>
    <property type="project" value="UniProtKB-UniRule"/>
</dbReference>
<dbReference type="KEGG" id="mru:mru_2212"/>
<feature type="compositionally biased region" description="Polar residues" evidence="16">
    <location>
        <begin position="160"/>
        <end position="169"/>
    </location>
</feature>
<evidence type="ECO:0000256" key="7">
    <source>
        <dbReference type="ARBA" id="ARBA00022722"/>
    </source>
</evidence>
<dbReference type="CDD" id="cd07386">
    <property type="entry name" value="MPP_DNA_pol_II_small_archeal_C"/>
    <property type="match status" value="1"/>
</dbReference>
<dbReference type="EMBL" id="CP001719">
    <property type="protein sequence ID" value="ADC48062.1"/>
    <property type="molecule type" value="Genomic_DNA"/>
</dbReference>
<keyword evidence="12 15" id="KW-0511">Multifunctional enzyme</keyword>
<feature type="compositionally biased region" description="Basic and acidic residues" evidence="16">
    <location>
        <begin position="92"/>
        <end position="109"/>
    </location>
</feature>
<dbReference type="GO" id="GO:0003677">
    <property type="term" value="F:DNA binding"/>
    <property type="evidence" value="ECO:0007669"/>
    <property type="project" value="UniProtKB-UniRule"/>
</dbReference>
<comment type="subunit">
    <text evidence="3 15">Heterodimer of a large subunit and a small subunit.</text>
</comment>
<feature type="compositionally biased region" description="Basic and acidic residues" evidence="16">
    <location>
        <begin position="129"/>
        <end position="139"/>
    </location>
</feature>
<dbReference type="eggNOG" id="arCOG03729">
    <property type="taxonomic scope" value="Archaea"/>
</dbReference>
<evidence type="ECO:0000256" key="2">
    <source>
        <dbReference type="ARBA" id="ARBA00006035"/>
    </source>
</evidence>
<keyword evidence="9 15" id="KW-0269">Exonuclease</keyword>
<dbReference type="SUPFAM" id="SSF56300">
    <property type="entry name" value="Metallo-dependent phosphatases"/>
    <property type="match status" value="1"/>
</dbReference>
<evidence type="ECO:0000256" key="13">
    <source>
        <dbReference type="ARBA" id="ARBA00024817"/>
    </source>
</evidence>
<name>D3E1H7_METRM</name>
<dbReference type="PANTHER" id="PTHR10416">
    <property type="entry name" value="DNA POLYMERASE DELTA SUBUNIT 2"/>
    <property type="match status" value="1"/>
</dbReference>
<feature type="compositionally biased region" description="Basic and acidic residues" evidence="16">
    <location>
        <begin position="188"/>
        <end position="214"/>
    </location>
</feature>
<comment type="similarity">
    <text evidence="2 15">Belongs to the DNA polymerase delta/II small subunit family.</text>
</comment>
<keyword evidence="6 15" id="KW-0235">DNA replication</keyword>
<comment type="function">
    <text evidence="13 15">Possesses two activities: a DNA synthesis (polymerase) and an exonucleolytic activity that degrades single-stranded DNA in the 3' to 5' direction. Has a template-primer preference which is characteristic of a replicative DNA polymerase.</text>
</comment>
<dbReference type="PATRIC" id="fig|634498.28.peg.2211"/>
<comment type="catalytic activity">
    <reaction evidence="14 15">
        <text>DNA(n) + a 2'-deoxyribonucleoside 5'-triphosphate = DNA(n+1) + diphosphate</text>
        <dbReference type="Rhea" id="RHEA:22508"/>
        <dbReference type="Rhea" id="RHEA-COMP:17339"/>
        <dbReference type="Rhea" id="RHEA-COMP:17340"/>
        <dbReference type="ChEBI" id="CHEBI:33019"/>
        <dbReference type="ChEBI" id="CHEBI:61560"/>
        <dbReference type="ChEBI" id="CHEBI:173112"/>
        <dbReference type="EC" id="2.7.7.7"/>
    </reaction>
</comment>
<dbReference type="NCBIfam" id="NF003118">
    <property type="entry name" value="PRK04036.1-3"/>
    <property type="match status" value="1"/>
</dbReference>
<accession>D3E1H7</accession>
<keyword evidence="5 15" id="KW-0548">Nucleotidyltransferase</keyword>
<evidence type="ECO:0000256" key="5">
    <source>
        <dbReference type="ARBA" id="ARBA00022695"/>
    </source>
</evidence>
<sequence>MTAETLLKFARKGIILTPGAYDLILGSDNPLDLSSSIILKLKSGKYSNEDLVPVDEKQIKEMMKALGISVKENKGLDHGSLDDFGSRTSGEGLERKIETRPEKTVEKAVEPQQAVETREQKPQQTFKPTQEKTVEKPIEKPQQTFEPNQQRTVEKPIEKPQQTFETPAKQTRAEKPIKPQIKPISAEKPTEAPQRQETKEIEKTIEKPKSDKPKVNAGYPSDHIVKIDNVEVSEETKKKYRRNLTESKVNFDGFKVLKDTSNKSYTSGEIGNLIEYFQNRYKKLSDILSKRPELRTWQKINEITETQTDLNLIVMITDIKSTKNGHYFIEVEDDTGSMPILVSKDNDQLIRAAKNLMKDEVIGIVAQKRPGNELAICQNIIDPGVPRIAKKEVNFGTVFTSDIHIGSSTFLEDAFTRFIKWINGDFGSEEQMEMANNVKYMIIGGDIVDGIGVYPNQDKELAIKDITAQYDEAARLVGDIRSDVKIIITPGNHDASRVAEPQPAVPEKYAKSLYELNNVEFLSNPSMVSLDGLEVLIYHGRGIDDMVMGSNDFSHERNDLVMKEFLNKRHLAPLYGERTPLASELEDHLVIDRVPDVLHTGHVHINTYTNYKGIHCINSGTFQTQTEFQKIYNIVPTPAEVPIIDVGGNYKQLKFID</sequence>
<evidence type="ECO:0000256" key="8">
    <source>
        <dbReference type="ARBA" id="ARBA00022801"/>
    </source>
</evidence>
<dbReference type="PANTHER" id="PTHR10416:SF0">
    <property type="entry name" value="DNA POLYMERASE DELTA SUBUNIT 2"/>
    <property type="match status" value="1"/>
</dbReference>
<comment type="catalytic activity">
    <reaction evidence="1 15">
        <text>Exonucleolytic cleavage in the 3'- to 5'-direction to yield nucleoside 5'-phosphates.</text>
        <dbReference type="EC" id="3.1.11.1"/>
    </reaction>
</comment>
<feature type="compositionally biased region" description="Basic and acidic residues" evidence="16">
    <location>
        <begin position="75"/>
        <end position="85"/>
    </location>
</feature>
<dbReference type="GO" id="GO:0042575">
    <property type="term" value="C:DNA polymerase complex"/>
    <property type="evidence" value="ECO:0007669"/>
    <property type="project" value="TreeGrafter"/>
</dbReference>
<dbReference type="RefSeq" id="WP_012957010.1">
    <property type="nucleotide sequence ID" value="NC_013790.1"/>
</dbReference>
<dbReference type="EC" id="3.1.11.1" evidence="15"/>
<evidence type="ECO:0000256" key="1">
    <source>
        <dbReference type="ARBA" id="ARBA00000563"/>
    </source>
</evidence>
<dbReference type="AlphaFoldDB" id="D3E1H7"/>
<evidence type="ECO:0000256" key="6">
    <source>
        <dbReference type="ARBA" id="ARBA00022705"/>
    </source>
</evidence>
<dbReference type="HAMAP" id="MF_00325">
    <property type="entry name" value="DNApol_II_A_arch"/>
    <property type="match status" value="1"/>
</dbReference>
<dbReference type="InterPro" id="IPR024826">
    <property type="entry name" value="DNA_pol_delta/II_ssu"/>
</dbReference>
<dbReference type="OrthoDB" id="372039at2157"/>
<dbReference type="GO" id="GO:0008310">
    <property type="term" value="F:single-stranded DNA 3'-5' DNA exonuclease activity"/>
    <property type="evidence" value="ECO:0007669"/>
    <property type="project" value="UniProtKB-EC"/>
</dbReference>
<dbReference type="Gene3D" id="3.60.21.50">
    <property type="match status" value="1"/>
</dbReference>
<feature type="domain" description="DNA polymerase alpha/delta/epsilon subunit B" evidence="17">
    <location>
        <begin position="398"/>
        <end position="602"/>
    </location>
</feature>
<keyword evidence="10 15" id="KW-0239">DNA-directed DNA polymerase</keyword>
<dbReference type="InterPro" id="IPR007185">
    <property type="entry name" value="DNA_pol_a/d/e_bsu"/>
</dbReference>
<protein>
    <recommendedName>
        <fullName evidence="15">DNA polymerase II small subunit</fullName>
        <shortName evidence="15">Pol II</shortName>
        <ecNumber evidence="15">2.7.7.7</ecNumber>
    </recommendedName>
    <alternativeName>
        <fullName evidence="15">Exodeoxyribonuclease small subunit</fullName>
        <ecNumber evidence="15">3.1.11.1</ecNumber>
    </alternativeName>
</protein>
<evidence type="ECO:0000256" key="3">
    <source>
        <dbReference type="ARBA" id="ARBA00011315"/>
    </source>
</evidence>
<dbReference type="eggNOG" id="arCOG04455">
    <property type="taxonomic scope" value="Archaea"/>
</dbReference>
<evidence type="ECO:0000259" key="17">
    <source>
        <dbReference type="Pfam" id="PF04042"/>
    </source>
</evidence>
<dbReference type="InterPro" id="IPR011149">
    <property type="entry name" value="Pol2_small_arc"/>
</dbReference>
<keyword evidence="11 15" id="KW-0238">DNA-binding</keyword>
<evidence type="ECO:0000256" key="9">
    <source>
        <dbReference type="ARBA" id="ARBA00022839"/>
    </source>
</evidence>
<feature type="compositionally biased region" description="Polar residues" evidence="16">
    <location>
        <begin position="141"/>
        <end position="151"/>
    </location>
</feature>
<evidence type="ECO:0000313" key="18">
    <source>
        <dbReference type="EMBL" id="ADC48062.1"/>
    </source>
</evidence>
<dbReference type="EC" id="2.7.7.7" evidence="15"/>
<evidence type="ECO:0000256" key="4">
    <source>
        <dbReference type="ARBA" id="ARBA00022679"/>
    </source>
</evidence>
<dbReference type="Pfam" id="PF04042">
    <property type="entry name" value="DNA_pol_E_B"/>
    <property type="match status" value="1"/>
</dbReference>
<feature type="region of interest" description="Disordered" evidence="16">
    <location>
        <begin position="75"/>
        <end position="220"/>
    </location>
</feature>
<dbReference type="Proteomes" id="UP000008680">
    <property type="component" value="Chromosome"/>
</dbReference>
<proteinExistence type="inferred from homology"/>
<evidence type="ECO:0000256" key="14">
    <source>
        <dbReference type="ARBA" id="ARBA00049244"/>
    </source>
</evidence>
<dbReference type="GO" id="GO:0003887">
    <property type="term" value="F:DNA-directed DNA polymerase activity"/>
    <property type="evidence" value="ECO:0007669"/>
    <property type="project" value="UniProtKB-UniRule"/>
</dbReference>
<evidence type="ECO:0000313" key="19">
    <source>
        <dbReference type="Proteomes" id="UP000008680"/>
    </source>
</evidence>
<dbReference type="STRING" id="634498.mru_2212"/>
<evidence type="ECO:0000256" key="16">
    <source>
        <dbReference type="SAM" id="MobiDB-lite"/>
    </source>
</evidence>
<dbReference type="HOGENOM" id="CLU_027850_1_0_2"/>
<dbReference type="InterPro" id="IPR029052">
    <property type="entry name" value="Metallo-depent_PP-like"/>
</dbReference>
<keyword evidence="8 15" id="KW-0378">Hydrolase</keyword>
<organism evidence="18 19">
    <name type="scientific">Methanobrevibacter ruminantium (strain ATCC 35063 / DSM 1093 / JCM 13430 / OCM 146 / M1)</name>
    <name type="common">Methanobacterium ruminantium</name>
    <dbReference type="NCBI Taxonomy" id="634498"/>
    <lineage>
        <taxon>Archaea</taxon>
        <taxon>Methanobacteriati</taxon>
        <taxon>Methanobacteriota</taxon>
        <taxon>Methanomada group</taxon>
        <taxon>Methanobacteria</taxon>
        <taxon>Methanobacteriales</taxon>
        <taxon>Methanobacteriaceae</taxon>
        <taxon>Methanobrevibacter</taxon>
    </lineage>
</organism>
<evidence type="ECO:0000256" key="10">
    <source>
        <dbReference type="ARBA" id="ARBA00022932"/>
    </source>
</evidence>
<evidence type="ECO:0000256" key="12">
    <source>
        <dbReference type="ARBA" id="ARBA00023268"/>
    </source>
</evidence>